<dbReference type="KEGG" id="osn:115228614"/>
<dbReference type="GO" id="GO:0005739">
    <property type="term" value="C:mitochondrion"/>
    <property type="evidence" value="ECO:0007669"/>
    <property type="project" value="TreeGrafter"/>
</dbReference>
<dbReference type="PROSITE" id="PS00178">
    <property type="entry name" value="AA_TRNA_LIGASE_I"/>
    <property type="match status" value="1"/>
</dbReference>
<reference evidence="11" key="1">
    <citation type="submission" date="2025-08" db="UniProtKB">
        <authorList>
            <consortium name="RefSeq"/>
        </authorList>
    </citation>
    <scope>IDENTIFICATION</scope>
</reference>
<comment type="function">
    <text evidence="7">Catalyzes the attachment of arginine to tRNA(Arg) in a two-step reaction: arginine is first activated by ATP to form Arg-AMP and then transferred to the acceptor end of tRNA(Arg).</text>
</comment>
<keyword evidence="10" id="KW-1185">Reference proteome</keyword>
<evidence type="ECO:0000259" key="9">
    <source>
        <dbReference type="Pfam" id="PF00750"/>
    </source>
</evidence>
<dbReference type="GO" id="GO:0005524">
    <property type="term" value="F:ATP binding"/>
    <property type="evidence" value="ECO:0007669"/>
    <property type="project" value="UniProtKB-KW"/>
</dbReference>
<keyword evidence="1 8" id="KW-0436">Ligase</keyword>
<proteinExistence type="inferred from homology"/>
<keyword evidence="8" id="KW-0648">Protein biosynthesis</keyword>
<dbReference type="InterPro" id="IPR001278">
    <property type="entry name" value="Arg-tRNA-ligase"/>
</dbReference>
<dbReference type="GO" id="GO:0032543">
    <property type="term" value="P:mitochondrial translation"/>
    <property type="evidence" value="ECO:0007669"/>
    <property type="project" value="TreeGrafter"/>
</dbReference>
<evidence type="ECO:0000256" key="6">
    <source>
        <dbReference type="ARBA" id="ARBA00039495"/>
    </source>
</evidence>
<keyword evidence="4 8" id="KW-0030">Aminoacyl-tRNA synthetase</keyword>
<dbReference type="InterPro" id="IPR035684">
    <property type="entry name" value="ArgRS_core"/>
</dbReference>
<dbReference type="GO" id="GO:0006420">
    <property type="term" value="P:arginyl-tRNA aminoacylation"/>
    <property type="evidence" value="ECO:0007669"/>
    <property type="project" value="InterPro"/>
</dbReference>
<keyword evidence="3 8" id="KW-0067">ATP-binding</keyword>
<dbReference type="GO" id="GO:0004814">
    <property type="term" value="F:arginine-tRNA ligase activity"/>
    <property type="evidence" value="ECO:0007669"/>
    <property type="project" value="InterPro"/>
</dbReference>
<dbReference type="Proteomes" id="UP000515154">
    <property type="component" value="Unplaced"/>
</dbReference>
<evidence type="ECO:0000256" key="2">
    <source>
        <dbReference type="ARBA" id="ARBA00022741"/>
    </source>
</evidence>
<name>A0A7E6EH06_9MOLL</name>
<dbReference type="Gene3D" id="3.40.50.620">
    <property type="entry name" value="HUPs"/>
    <property type="match status" value="2"/>
</dbReference>
<evidence type="ECO:0000256" key="7">
    <source>
        <dbReference type="ARBA" id="ARBA00049595"/>
    </source>
</evidence>
<evidence type="ECO:0000313" key="11">
    <source>
        <dbReference type="RefSeq" id="XP_036354871.1"/>
    </source>
</evidence>
<evidence type="ECO:0000256" key="3">
    <source>
        <dbReference type="ARBA" id="ARBA00022840"/>
    </source>
</evidence>
<dbReference type="PANTHER" id="PTHR11956">
    <property type="entry name" value="ARGINYL-TRNA SYNTHETASE"/>
    <property type="match status" value="1"/>
</dbReference>
<dbReference type="Pfam" id="PF00750">
    <property type="entry name" value="tRNA-synt_1d"/>
    <property type="match status" value="1"/>
</dbReference>
<evidence type="ECO:0000256" key="8">
    <source>
        <dbReference type="RuleBase" id="RU363038"/>
    </source>
</evidence>
<dbReference type="InterPro" id="IPR014729">
    <property type="entry name" value="Rossmann-like_a/b/a_fold"/>
</dbReference>
<dbReference type="SUPFAM" id="SSF52374">
    <property type="entry name" value="Nucleotidylyl transferase"/>
    <property type="match status" value="1"/>
</dbReference>
<dbReference type="InterPro" id="IPR001412">
    <property type="entry name" value="aa-tRNA-synth_I_CS"/>
</dbReference>
<keyword evidence="2 8" id="KW-0547">Nucleotide-binding</keyword>
<dbReference type="PANTHER" id="PTHR11956:SF11">
    <property type="entry name" value="ARGININE--TRNA LIGASE, MITOCHONDRIAL-RELATED"/>
    <property type="match status" value="1"/>
</dbReference>
<gene>
    <name evidence="11" type="primary">LOC115228614</name>
</gene>
<protein>
    <recommendedName>
        <fullName evidence="6">Probable arginine--tRNA ligase, mitochondrial</fullName>
    </recommendedName>
    <alternativeName>
        <fullName evidence="5">Arginyl-tRNA synthetase</fullName>
    </alternativeName>
</protein>
<accession>A0A7E6EH06</accession>
<sequence>MEHHYAPHPGTTFRGRPRITLATLLHQDLTLNEKGLKSADDLEHLRELSRNRGTWKRLTKRIQEMWALSRISLPYTQKRPQNIKSETIVVEFSSPNIAKPFHVGHLRSTIIGNYVANINRIFGHKVYKINYLGDWGTQIGQPYRKIVGLLTLGSTRATNLKQTAASLASSALILNELKFPREKDVEFDWKRVLDFDINSGISLQYCHARLHRFDPNVMLSLLQNVRHKVTCSNFDLVVSNLSQSEAIDLILHLITRLINRGIGVLRIQGVDIQEARVVLFEQCRRTLAHGMLVLGIQPLINI</sequence>
<dbReference type="PRINTS" id="PR01038">
    <property type="entry name" value="TRNASYNTHARG"/>
</dbReference>
<dbReference type="AlphaFoldDB" id="A0A7E6EH06"/>
<evidence type="ECO:0000256" key="1">
    <source>
        <dbReference type="ARBA" id="ARBA00022598"/>
    </source>
</evidence>
<organism evidence="10 11">
    <name type="scientific">Octopus sinensis</name>
    <name type="common">East Asian common octopus</name>
    <dbReference type="NCBI Taxonomy" id="2607531"/>
    <lineage>
        <taxon>Eukaryota</taxon>
        <taxon>Metazoa</taxon>
        <taxon>Spiralia</taxon>
        <taxon>Lophotrochozoa</taxon>
        <taxon>Mollusca</taxon>
        <taxon>Cephalopoda</taxon>
        <taxon>Coleoidea</taxon>
        <taxon>Octopodiformes</taxon>
        <taxon>Octopoda</taxon>
        <taxon>Incirrata</taxon>
        <taxon>Octopodidae</taxon>
        <taxon>Octopus</taxon>
    </lineage>
</organism>
<evidence type="ECO:0000256" key="5">
    <source>
        <dbReference type="ARBA" id="ARBA00033033"/>
    </source>
</evidence>
<comment type="similarity">
    <text evidence="8">Belongs to the class-I aminoacyl-tRNA synthetase family.</text>
</comment>
<dbReference type="RefSeq" id="XP_036354871.1">
    <property type="nucleotide sequence ID" value="XM_036498978.1"/>
</dbReference>
<evidence type="ECO:0000313" key="10">
    <source>
        <dbReference type="Proteomes" id="UP000515154"/>
    </source>
</evidence>
<evidence type="ECO:0000256" key="4">
    <source>
        <dbReference type="ARBA" id="ARBA00023146"/>
    </source>
</evidence>
<feature type="domain" description="Arginyl-tRNA synthetase catalytic core" evidence="9">
    <location>
        <begin position="79"/>
        <end position="140"/>
    </location>
</feature>